<dbReference type="Proteomes" id="UP000216991">
    <property type="component" value="Unassembled WGS sequence"/>
</dbReference>
<keyword evidence="1" id="KW-0805">Transcription regulation</keyword>
<evidence type="ECO:0000259" key="4">
    <source>
        <dbReference type="PROSITE" id="PS50949"/>
    </source>
</evidence>
<evidence type="ECO:0000256" key="3">
    <source>
        <dbReference type="ARBA" id="ARBA00023163"/>
    </source>
</evidence>
<keyword evidence="6" id="KW-1185">Reference proteome</keyword>
<dbReference type="AlphaFoldDB" id="A0A255YV34"/>
<dbReference type="GO" id="GO:0003700">
    <property type="term" value="F:DNA-binding transcription factor activity"/>
    <property type="evidence" value="ECO:0007669"/>
    <property type="project" value="InterPro"/>
</dbReference>
<organism evidence="5 6">
    <name type="scientific">Sandarakinorhabdus cyanobacteriorum</name>
    <dbReference type="NCBI Taxonomy" id="1981098"/>
    <lineage>
        <taxon>Bacteria</taxon>
        <taxon>Pseudomonadati</taxon>
        <taxon>Pseudomonadota</taxon>
        <taxon>Alphaproteobacteria</taxon>
        <taxon>Sphingomonadales</taxon>
        <taxon>Sphingosinicellaceae</taxon>
        <taxon>Sandarakinorhabdus</taxon>
    </lineage>
</organism>
<dbReference type="RefSeq" id="WP_086116971.1">
    <property type="nucleotide sequence ID" value="NZ_NOXT01000078.1"/>
</dbReference>
<dbReference type="CDD" id="cd07377">
    <property type="entry name" value="WHTH_GntR"/>
    <property type="match status" value="1"/>
</dbReference>
<dbReference type="Gene3D" id="1.10.10.10">
    <property type="entry name" value="Winged helix-like DNA-binding domain superfamily/Winged helix DNA-binding domain"/>
    <property type="match status" value="1"/>
</dbReference>
<protein>
    <submittedName>
        <fullName evidence="5">GntR family transcriptional regulator</fullName>
    </submittedName>
</protein>
<dbReference type="PROSITE" id="PS50949">
    <property type="entry name" value="HTH_GNTR"/>
    <property type="match status" value="1"/>
</dbReference>
<proteinExistence type="predicted"/>
<dbReference type="InterPro" id="IPR000524">
    <property type="entry name" value="Tscrpt_reg_HTH_GntR"/>
</dbReference>
<evidence type="ECO:0000313" key="6">
    <source>
        <dbReference type="Proteomes" id="UP000216991"/>
    </source>
</evidence>
<evidence type="ECO:0000313" key="5">
    <source>
        <dbReference type="EMBL" id="OYQ33039.1"/>
    </source>
</evidence>
<dbReference type="Pfam" id="PF00392">
    <property type="entry name" value="GntR"/>
    <property type="match status" value="1"/>
</dbReference>
<dbReference type="OrthoDB" id="162505at2"/>
<dbReference type="InterPro" id="IPR036388">
    <property type="entry name" value="WH-like_DNA-bd_sf"/>
</dbReference>
<evidence type="ECO:0000256" key="1">
    <source>
        <dbReference type="ARBA" id="ARBA00023015"/>
    </source>
</evidence>
<feature type="domain" description="HTH gntR-type" evidence="4">
    <location>
        <begin position="2"/>
        <end position="72"/>
    </location>
</feature>
<comment type="caution">
    <text evidence="5">The sequence shown here is derived from an EMBL/GenBank/DDBJ whole genome shotgun (WGS) entry which is preliminary data.</text>
</comment>
<dbReference type="PANTHER" id="PTHR38445">
    <property type="entry name" value="HTH-TYPE TRANSCRIPTIONAL REPRESSOR YTRA"/>
    <property type="match status" value="1"/>
</dbReference>
<dbReference type="GO" id="GO:0003677">
    <property type="term" value="F:DNA binding"/>
    <property type="evidence" value="ECO:0007669"/>
    <property type="project" value="UniProtKB-KW"/>
</dbReference>
<dbReference type="SMART" id="SM00345">
    <property type="entry name" value="HTH_GNTR"/>
    <property type="match status" value="1"/>
</dbReference>
<dbReference type="InterPro" id="IPR036390">
    <property type="entry name" value="WH_DNA-bd_sf"/>
</dbReference>
<keyword evidence="3" id="KW-0804">Transcription</keyword>
<dbReference type="SUPFAM" id="SSF46785">
    <property type="entry name" value="Winged helix' DNA-binding domain"/>
    <property type="match status" value="1"/>
</dbReference>
<accession>A0A255YV34</accession>
<evidence type="ECO:0000256" key="2">
    <source>
        <dbReference type="ARBA" id="ARBA00023125"/>
    </source>
</evidence>
<dbReference type="Gene3D" id="6.10.250.1220">
    <property type="match status" value="1"/>
</dbReference>
<keyword evidence="2" id="KW-0238">DNA-binding</keyword>
<dbReference type="EMBL" id="NOXT01000078">
    <property type="protein sequence ID" value="OYQ33039.1"/>
    <property type="molecule type" value="Genomic_DNA"/>
</dbReference>
<gene>
    <name evidence="5" type="ORF">CHU93_03320</name>
</gene>
<sequence length="111" mass="12072">MFSNDRPIYRQIRDLIVDRILTLGDGAMLPSVRALAAEAGVNPLTVAKAYQDLQASGLVRARKGVGLFAGEGAVRALLAAEREAFLTEEWPRVQARINRLGLDVADLLEQA</sequence>
<name>A0A255YV34_9SPHN</name>
<dbReference type="PANTHER" id="PTHR38445:SF10">
    <property type="entry name" value="GNTR-FAMILY TRANSCRIPTIONAL REGULATOR"/>
    <property type="match status" value="1"/>
</dbReference>
<reference evidence="5 6" key="1">
    <citation type="submission" date="2017-07" db="EMBL/GenBank/DDBJ databases">
        <title>Sandarakinorhabdus cyanobacteriorum sp. nov., a novel bacterium isolated from cyanobacterial aggregates in a eutrophic lake.</title>
        <authorList>
            <person name="Cai H."/>
        </authorList>
    </citation>
    <scope>NUCLEOTIDE SEQUENCE [LARGE SCALE GENOMIC DNA]</scope>
    <source>
        <strain evidence="5 6">TH057</strain>
    </source>
</reference>